<reference evidence="2 3" key="1">
    <citation type="submission" date="2019-05" db="EMBL/GenBank/DDBJ databases">
        <title>Another draft genome of Portunus trituberculatus and its Hox gene families provides insights of decapod evolution.</title>
        <authorList>
            <person name="Jeong J.-H."/>
            <person name="Song I."/>
            <person name="Kim S."/>
            <person name="Choi T."/>
            <person name="Kim D."/>
            <person name="Ryu S."/>
            <person name="Kim W."/>
        </authorList>
    </citation>
    <scope>NUCLEOTIDE SEQUENCE [LARGE SCALE GENOMIC DNA]</scope>
    <source>
        <tissue evidence="2">Muscle</tissue>
    </source>
</reference>
<name>A0A5B7HZH3_PORTR</name>
<accession>A0A5B7HZH3</accession>
<organism evidence="2 3">
    <name type="scientific">Portunus trituberculatus</name>
    <name type="common">Swimming crab</name>
    <name type="synonym">Neptunus trituberculatus</name>
    <dbReference type="NCBI Taxonomy" id="210409"/>
    <lineage>
        <taxon>Eukaryota</taxon>
        <taxon>Metazoa</taxon>
        <taxon>Ecdysozoa</taxon>
        <taxon>Arthropoda</taxon>
        <taxon>Crustacea</taxon>
        <taxon>Multicrustacea</taxon>
        <taxon>Malacostraca</taxon>
        <taxon>Eumalacostraca</taxon>
        <taxon>Eucarida</taxon>
        <taxon>Decapoda</taxon>
        <taxon>Pleocyemata</taxon>
        <taxon>Brachyura</taxon>
        <taxon>Eubrachyura</taxon>
        <taxon>Portunoidea</taxon>
        <taxon>Portunidae</taxon>
        <taxon>Portuninae</taxon>
        <taxon>Portunus</taxon>
    </lineage>
</organism>
<feature type="compositionally biased region" description="Basic and acidic residues" evidence="1">
    <location>
        <begin position="20"/>
        <end position="29"/>
    </location>
</feature>
<dbReference type="AlphaFoldDB" id="A0A5B7HZH3"/>
<proteinExistence type="predicted"/>
<feature type="compositionally biased region" description="Basic residues" evidence="1">
    <location>
        <begin position="30"/>
        <end position="41"/>
    </location>
</feature>
<feature type="region of interest" description="Disordered" evidence="1">
    <location>
        <begin position="16"/>
        <end position="105"/>
    </location>
</feature>
<dbReference type="EMBL" id="VSRR010040740">
    <property type="protein sequence ID" value="MPC75275.1"/>
    <property type="molecule type" value="Genomic_DNA"/>
</dbReference>
<dbReference type="Proteomes" id="UP000324222">
    <property type="component" value="Unassembled WGS sequence"/>
</dbReference>
<evidence type="ECO:0000313" key="2">
    <source>
        <dbReference type="EMBL" id="MPC75275.1"/>
    </source>
</evidence>
<gene>
    <name evidence="2" type="ORF">E2C01_069660</name>
</gene>
<sequence>MEAKVEELSVVKCFYSPIEASRHNQSRMEGRRRRRRRRRRREGGLQKGIPMTRPTNPPTNHPVHFPGAVQETPPLNVYENPGTPSTSTSPADSPAPLRSLLPSCS</sequence>
<protein>
    <submittedName>
        <fullName evidence="2">Uncharacterized protein</fullName>
    </submittedName>
</protein>
<comment type="caution">
    <text evidence="2">The sequence shown here is derived from an EMBL/GenBank/DDBJ whole genome shotgun (WGS) entry which is preliminary data.</text>
</comment>
<feature type="compositionally biased region" description="Low complexity" evidence="1">
    <location>
        <begin position="83"/>
        <end position="96"/>
    </location>
</feature>
<evidence type="ECO:0000256" key="1">
    <source>
        <dbReference type="SAM" id="MobiDB-lite"/>
    </source>
</evidence>
<evidence type="ECO:0000313" key="3">
    <source>
        <dbReference type="Proteomes" id="UP000324222"/>
    </source>
</evidence>
<keyword evidence="3" id="KW-1185">Reference proteome</keyword>